<evidence type="ECO:0000313" key="3">
    <source>
        <dbReference type="Proteomes" id="UP000316541"/>
    </source>
</evidence>
<reference evidence="2 3" key="1">
    <citation type="submission" date="2019-07" db="EMBL/GenBank/DDBJ databases">
        <title>Microbispora hainanensis DSM 45428.</title>
        <authorList>
            <person name="Thawai C."/>
        </authorList>
    </citation>
    <scope>NUCLEOTIDE SEQUENCE [LARGE SCALE GENOMIC DNA]</scope>
    <source>
        <strain evidence="2 3">DSM 45428</strain>
    </source>
</reference>
<accession>A0A544YBK7</accession>
<gene>
    <name evidence="2" type="ORF">FLX08_34225</name>
</gene>
<dbReference type="InterPro" id="IPR036388">
    <property type="entry name" value="WH-like_DNA-bd_sf"/>
</dbReference>
<dbReference type="RefSeq" id="WP_142624403.1">
    <property type="nucleotide sequence ID" value="NZ_VIRM01000061.1"/>
</dbReference>
<dbReference type="SUPFAM" id="SSF46785">
    <property type="entry name" value="Winged helix' DNA-binding domain"/>
    <property type="match status" value="1"/>
</dbReference>
<evidence type="ECO:0000313" key="2">
    <source>
        <dbReference type="EMBL" id="TQS14127.1"/>
    </source>
</evidence>
<sequence length="185" mass="20498">MDVMEVLAHPVRLRVVQALAGGRVLTTAQLCERISEVHKATVYRHVAALADAGVLEVDGEHRVRGAVERRYRLRERVVIDAGTVAAMTPEDHRRTFATAMAALISEFDAYLGLDGADPVADEVGYRQHVLWLSPEERAEMIAELRAVIVARMTNEPEPRRRRHLLSPILFPVETPPPDAGARPAS</sequence>
<dbReference type="InterPro" id="IPR011991">
    <property type="entry name" value="ArsR-like_HTH"/>
</dbReference>
<dbReference type="Proteomes" id="UP000316541">
    <property type="component" value="Unassembled WGS sequence"/>
</dbReference>
<feature type="domain" description="HTH arsR-type" evidence="1">
    <location>
        <begin position="2"/>
        <end position="83"/>
    </location>
</feature>
<organism evidence="2 3">
    <name type="scientific">Microbispora hainanensis</name>
    <dbReference type="NCBI Taxonomy" id="568844"/>
    <lineage>
        <taxon>Bacteria</taxon>
        <taxon>Bacillati</taxon>
        <taxon>Actinomycetota</taxon>
        <taxon>Actinomycetes</taxon>
        <taxon>Streptosporangiales</taxon>
        <taxon>Streptosporangiaceae</taxon>
        <taxon>Microbispora</taxon>
    </lineage>
</organism>
<dbReference type="Pfam" id="PF12840">
    <property type="entry name" value="HTH_20"/>
    <property type="match status" value="1"/>
</dbReference>
<evidence type="ECO:0000259" key="1">
    <source>
        <dbReference type="SMART" id="SM00418"/>
    </source>
</evidence>
<dbReference type="AlphaFoldDB" id="A0A544YBK7"/>
<name>A0A544YBK7_9ACTN</name>
<dbReference type="EMBL" id="VIRM01000061">
    <property type="protein sequence ID" value="TQS14127.1"/>
    <property type="molecule type" value="Genomic_DNA"/>
</dbReference>
<dbReference type="GO" id="GO:0003700">
    <property type="term" value="F:DNA-binding transcription factor activity"/>
    <property type="evidence" value="ECO:0007669"/>
    <property type="project" value="InterPro"/>
</dbReference>
<dbReference type="SMART" id="SM00418">
    <property type="entry name" value="HTH_ARSR"/>
    <property type="match status" value="1"/>
</dbReference>
<dbReference type="Gene3D" id="6.10.140.2180">
    <property type="match status" value="1"/>
</dbReference>
<protein>
    <submittedName>
        <fullName evidence="2">Helix-turn-helix domain-containing protein</fullName>
    </submittedName>
</protein>
<dbReference type="InterPro" id="IPR036390">
    <property type="entry name" value="WH_DNA-bd_sf"/>
</dbReference>
<dbReference type="InterPro" id="IPR001845">
    <property type="entry name" value="HTH_ArsR_DNA-bd_dom"/>
</dbReference>
<proteinExistence type="predicted"/>
<comment type="caution">
    <text evidence="2">The sequence shown here is derived from an EMBL/GenBank/DDBJ whole genome shotgun (WGS) entry which is preliminary data.</text>
</comment>
<dbReference type="Gene3D" id="1.10.10.10">
    <property type="entry name" value="Winged helix-like DNA-binding domain superfamily/Winged helix DNA-binding domain"/>
    <property type="match status" value="1"/>
</dbReference>
<dbReference type="CDD" id="cd00090">
    <property type="entry name" value="HTH_ARSR"/>
    <property type="match status" value="1"/>
</dbReference>